<dbReference type="PANTHER" id="PTHR46972:SF1">
    <property type="entry name" value="FAD DEPENDENT OXIDOREDUCTASE DOMAIN-CONTAINING PROTEIN"/>
    <property type="match status" value="1"/>
</dbReference>
<keyword evidence="1" id="KW-0285">Flavoprotein</keyword>
<dbReference type="AlphaFoldDB" id="A0A0D2J0R5"/>
<evidence type="ECO:0000256" key="5">
    <source>
        <dbReference type="SAM" id="SignalP"/>
    </source>
</evidence>
<dbReference type="Pfam" id="PF01494">
    <property type="entry name" value="FAD_binding_3"/>
    <property type="match status" value="1"/>
</dbReference>
<dbReference type="SUPFAM" id="SSF51905">
    <property type="entry name" value="FAD/NAD(P)-binding domain"/>
    <property type="match status" value="1"/>
</dbReference>
<reference evidence="7 8" key="1">
    <citation type="submission" date="2015-01" db="EMBL/GenBank/DDBJ databases">
        <title>The Genome Sequence of Rhinocladiella mackenzie CBS 650.93.</title>
        <authorList>
            <consortium name="The Broad Institute Genomics Platform"/>
            <person name="Cuomo C."/>
            <person name="de Hoog S."/>
            <person name="Gorbushina A."/>
            <person name="Stielow B."/>
            <person name="Teixiera M."/>
            <person name="Abouelleil A."/>
            <person name="Chapman S.B."/>
            <person name="Priest M."/>
            <person name="Young S.K."/>
            <person name="Wortman J."/>
            <person name="Nusbaum C."/>
            <person name="Birren B."/>
        </authorList>
    </citation>
    <scope>NUCLEOTIDE SEQUENCE [LARGE SCALE GENOMIC DNA]</scope>
    <source>
        <strain evidence="7 8">CBS 650.93</strain>
    </source>
</reference>
<evidence type="ECO:0000256" key="3">
    <source>
        <dbReference type="ARBA" id="ARBA00023002"/>
    </source>
</evidence>
<dbReference type="PRINTS" id="PR00420">
    <property type="entry name" value="RNGMNOXGNASE"/>
</dbReference>
<evidence type="ECO:0000313" key="7">
    <source>
        <dbReference type="EMBL" id="KIX09281.1"/>
    </source>
</evidence>
<dbReference type="InterPro" id="IPR002938">
    <property type="entry name" value="FAD-bd"/>
</dbReference>
<dbReference type="GeneID" id="25288431"/>
<keyword evidence="4" id="KW-0503">Monooxygenase</keyword>
<dbReference type="Proteomes" id="UP000053617">
    <property type="component" value="Unassembled WGS sequence"/>
</dbReference>
<keyword evidence="3" id="KW-0560">Oxidoreductase</keyword>
<feature type="domain" description="FAD-binding" evidence="6">
    <location>
        <begin position="5"/>
        <end position="362"/>
    </location>
</feature>
<feature type="signal peptide" evidence="5">
    <location>
        <begin position="1"/>
        <end position="18"/>
    </location>
</feature>
<dbReference type="HOGENOM" id="CLU_009665_4_0_1"/>
<evidence type="ECO:0000259" key="6">
    <source>
        <dbReference type="Pfam" id="PF01494"/>
    </source>
</evidence>
<dbReference type="Gene3D" id="3.50.50.60">
    <property type="entry name" value="FAD/NAD(P)-binding domain"/>
    <property type="match status" value="1"/>
</dbReference>
<organism evidence="7 8">
    <name type="scientific">Rhinocladiella mackenziei CBS 650.93</name>
    <dbReference type="NCBI Taxonomy" id="1442369"/>
    <lineage>
        <taxon>Eukaryota</taxon>
        <taxon>Fungi</taxon>
        <taxon>Dikarya</taxon>
        <taxon>Ascomycota</taxon>
        <taxon>Pezizomycotina</taxon>
        <taxon>Eurotiomycetes</taxon>
        <taxon>Chaetothyriomycetidae</taxon>
        <taxon>Chaetothyriales</taxon>
        <taxon>Herpotrichiellaceae</taxon>
        <taxon>Rhinocladiella</taxon>
    </lineage>
</organism>
<keyword evidence="8" id="KW-1185">Reference proteome</keyword>
<evidence type="ECO:0000256" key="1">
    <source>
        <dbReference type="ARBA" id="ARBA00022630"/>
    </source>
</evidence>
<dbReference type="VEuPathDB" id="FungiDB:Z518_00360"/>
<name>A0A0D2J0R5_9EURO</name>
<gene>
    <name evidence="7" type="ORF">Z518_00360</name>
</gene>
<keyword evidence="2" id="KW-0274">FAD</keyword>
<dbReference type="GO" id="GO:0071949">
    <property type="term" value="F:FAD binding"/>
    <property type="evidence" value="ECO:0007669"/>
    <property type="project" value="InterPro"/>
</dbReference>
<dbReference type="GO" id="GO:0004497">
    <property type="term" value="F:monooxygenase activity"/>
    <property type="evidence" value="ECO:0007669"/>
    <property type="project" value="UniProtKB-KW"/>
</dbReference>
<evidence type="ECO:0000256" key="4">
    <source>
        <dbReference type="ARBA" id="ARBA00023033"/>
    </source>
</evidence>
<dbReference type="RefSeq" id="XP_013276417.1">
    <property type="nucleotide sequence ID" value="XM_013420963.1"/>
</dbReference>
<dbReference type="STRING" id="1442369.A0A0D2J0R5"/>
<sequence>MPFSIAIVGAGPAGLTLARLLQVANVDVSITIFEHDASPTSRLYQGGTLDLHTDTGLAALKKAGLWEEALKHLRYDGEELSFADENATIIVHKKHSSMAGAKVDYERPEIDREILKGMLLNSVKPEMVQWGKTLRSIEPTNGILTFRDGTTAGPFDLVVGADGAWSKVRHVLTDIRPHYAGMGGFESVIENPDRDYPKISKMVGRGSYFSFSDGKAIVAQRMGDESIKVSQWSLKEENYPSDLMASCGSDEEKLKEMVLENYRDWACELREVVRASTNLRPRSLYELPVGHFWDHRKGYTLIGDSASLMTPFTGEGVNKAMKDALELAEVLETAVTRNGSMDEAVEQYEQVMFPRAQKIQQRTMHNKNAMFRGGPVQFMIGMVDVITEESGIDLKKGWLSWIPIKTIMWCCLSLRQVIGGYRRKLRDLFSRR</sequence>
<evidence type="ECO:0000313" key="8">
    <source>
        <dbReference type="Proteomes" id="UP000053617"/>
    </source>
</evidence>
<dbReference type="PANTHER" id="PTHR46972">
    <property type="entry name" value="MONOOXYGENASE ASQM-RELATED"/>
    <property type="match status" value="1"/>
</dbReference>
<dbReference type="EMBL" id="KN847475">
    <property type="protein sequence ID" value="KIX09281.1"/>
    <property type="molecule type" value="Genomic_DNA"/>
</dbReference>
<evidence type="ECO:0000256" key="2">
    <source>
        <dbReference type="ARBA" id="ARBA00022827"/>
    </source>
</evidence>
<dbReference type="InterPro" id="IPR036188">
    <property type="entry name" value="FAD/NAD-bd_sf"/>
</dbReference>
<dbReference type="OrthoDB" id="655030at2759"/>
<protein>
    <recommendedName>
        <fullName evidence="6">FAD-binding domain-containing protein</fullName>
    </recommendedName>
</protein>
<proteinExistence type="predicted"/>
<feature type="chain" id="PRO_5002255710" description="FAD-binding domain-containing protein" evidence="5">
    <location>
        <begin position="19"/>
        <end position="432"/>
    </location>
</feature>
<accession>A0A0D2J0R5</accession>
<keyword evidence="5" id="KW-0732">Signal</keyword>